<dbReference type="Proteomes" id="UP000243629">
    <property type="component" value="Unassembled WGS sequence"/>
</dbReference>
<dbReference type="InterPro" id="IPR036265">
    <property type="entry name" value="HIT-like_sf"/>
</dbReference>
<evidence type="ECO:0000259" key="2">
    <source>
        <dbReference type="PROSITE" id="PS51084"/>
    </source>
</evidence>
<dbReference type="PIRSF" id="PIRSF000714">
    <property type="entry name" value="HIT"/>
    <property type="match status" value="1"/>
</dbReference>
<evidence type="ECO:0000256" key="1">
    <source>
        <dbReference type="PROSITE-ProRule" id="PRU00464"/>
    </source>
</evidence>
<protein>
    <submittedName>
        <fullName evidence="3">Diadenosine tetraphosphate (Ap4A) hydrolase</fullName>
    </submittedName>
</protein>
<dbReference type="STRING" id="1720063.SAMN05216217_101298"/>
<dbReference type="InterPro" id="IPR011146">
    <property type="entry name" value="HIT-like"/>
</dbReference>
<dbReference type="OrthoDB" id="9799145at2"/>
<dbReference type="RefSeq" id="WP_093471685.1">
    <property type="nucleotide sequence ID" value="NZ_FOUI01000001.1"/>
</dbReference>
<gene>
    <name evidence="3" type="ORF">SAMN05216217_101298</name>
</gene>
<proteinExistence type="predicted"/>
<evidence type="ECO:0000313" key="3">
    <source>
        <dbReference type="EMBL" id="SFM14507.1"/>
    </source>
</evidence>
<comment type="caution">
    <text evidence="1">Lacks conserved residue(s) required for the propagation of feature annotation.</text>
</comment>
<dbReference type="InterPro" id="IPR026026">
    <property type="entry name" value="HIT_Hint"/>
</dbReference>
<organism evidence="3 4">
    <name type="scientific">Halopseudomonas yangmingensis</name>
    <dbReference type="NCBI Taxonomy" id="1720063"/>
    <lineage>
        <taxon>Bacteria</taxon>
        <taxon>Pseudomonadati</taxon>
        <taxon>Pseudomonadota</taxon>
        <taxon>Gammaproteobacteria</taxon>
        <taxon>Pseudomonadales</taxon>
        <taxon>Pseudomonadaceae</taxon>
        <taxon>Halopseudomonas</taxon>
    </lineage>
</organism>
<dbReference type="EMBL" id="FOUI01000001">
    <property type="protein sequence ID" value="SFM14507.1"/>
    <property type="molecule type" value="Genomic_DNA"/>
</dbReference>
<evidence type="ECO:0000313" key="4">
    <source>
        <dbReference type="Proteomes" id="UP000243629"/>
    </source>
</evidence>
<dbReference type="GO" id="GO:0016787">
    <property type="term" value="F:hydrolase activity"/>
    <property type="evidence" value="ECO:0007669"/>
    <property type="project" value="UniProtKB-KW"/>
</dbReference>
<reference evidence="4" key="1">
    <citation type="submission" date="2016-10" db="EMBL/GenBank/DDBJ databases">
        <authorList>
            <person name="Varghese N."/>
            <person name="Submissions S."/>
        </authorList>
    </citation>
    <scope>NUCLEOTIDE SEQUENCE [LARGE SCALE GENOMIC DNA]</scope>
    <source>
        <strain evidence="4">DSM 24213</strain>
    </source>
</reference>
<dbReference type="PROSITE" id="PS51084">
    <property type="entry name" value="HIT_2"/>
    <property type="match status" value="1"/>
</dbReference>
<dbReference type="Pfam" id="PF01230">
    <property type="entry name" value="HIT"/>
    <property type="match status" value="1"/>
</dbReference>
<dbReference type="AlphaFoldDB" id="A0A1I4NGT0"/>
<keyword evidence="4" id="KW-1185">Reference proteome</keyword>
<dbReference type="SUPFAM" id="SSF54197">
    <property type="entry name" value="HIT-like"/>
    <property type="match status" value="1"/>
</dbReference>
<keyword evidence="3" id="KW-0378">Hydrolase</keyword>
<sequence length="143" mass="16380">MFSLHHQLLADCRKVGRFPLSLLLLMKDAQYPWFILVPQREDVSEIFQLNALDRRQLLDESCHLAEVLKDVFAADKLNIAALGNMVPQLHVHHVVRYRSDVAWPAPVWGRLPVAECDEQLIAQRIDRLRGVLGLGFVFSGERT</sequence>
<feature type="domain" description="HIT" evidence="2">
    <location>
        <begin position="1"/>
        <end position="103"/>
    </location>
</feature>
<name>A0A1I4NGT0_9GAMM</name>
<accession>A0A1I4NGT0</accession>
<dbReference type="Gene3D" id="3.30.428.10">
    <property type="entry name" value="HIT-like"/>
    <property type="match status" value="1"/>
</dbReference>